<dbReference type="Pfam" id="PF07568">
    <property type="entry name" value="HisKA_2"/>
    <property type="match status" value="1"/>
</dbReference>
<dbReference type="Proteomes" id="UP000180057">
    <property type="component" value="Unassembled WGS sequence"/>
</dbReference>
<keyword evidence="8" id="KW-0902">Two-component regulatory system</keyword>
<keyword evidence="11" id="KW-1185">Reference proteome</keyword>
<sequence length="356" mass="39411">MIHFESLKRVSLTDEQINILINVSKNLQIIADISQADVFIDCLLSEETALVVAEANPRTTKSLYHNSVLGEIALEESEPGVMFSLKTGKPILRSRGISQENVVMQQDIVPITDGVGKTIAVLIKESDISQDIENEKKIKTFLKNSNEETQQLVKQITIQEIHHRVKNNLQVISSMLRLRMLRASTKEVADVLQDSTDRISSMAMIHEYLAQNGIESTDVKYVLERIASLLIASSSNPEKEIKLSVKGETICLPAEKATSLALVVIELVQNCIKHAFQSSSGGNIKIEVKCRKQMINIAVIDDGCGICNTSPIKKSSLGFKIVEMLVEEQLQGVIFNFSSNKGTAVTVTFPFIDKEI</sequence>
<dbReference type="InterPro" id="IPR005467">
    <property type="entry name" value="His_kinase_dom"/>
</dbReference>
<keyword evidence="5" id="KW-0547">Nucleotide-binding</keyword>
<dbReference type="EC" id="2.7.13.3" evidence="2"/>
<dbReference type="AlphaFoldDB" id="A0A1S2MC01"/>
<accession>A0A1S2MC01</accession>
<dbReference type="InterPro" id="IPR011495">
    <property type="entry name" value="Sig_transdc_His_kin_sub2_dim/P"/>
</dbReference>
<dbReference type="GO" id="GO:0005524">
    <property type="term" value="F:ATP binding"/>
    <property type="evidence" value="ECO:0007669"/>
    <property type="project" value="UniProtKB-KW"/>
</dbReference>
<dbReference type="InterPro" id="IPR003594">
    <property type="entry name" value="HATPase_dom"/>
</dbReference>
<dbReference type="STRING" id="472963.BKP45_05840"/>
<dbReference type="GO" id="GO:0004673">
    <property type="term" value="F:protein histidine kinase activity"/>
    <property type="evidence" value="ECO:0007669"/>
    <property type="project" value="UniProtKB-EC"/>
</dbReference>
<name>A0A1S2MC01_9BACI</name>
<dbReference type="SUPFAM" id="SSF55874">
    <property type="entry name" value="ATPase domain of HSP90 chaperone/DNA topoisomerase II/histidine kinase"/>
    <property type="match status" value="1"/>
</dbReference>
<evidence type="ECO:0000256" key="6">
    <source>
        <dbReference type="ARBA" id="ARBA00022777"/>
    </source>
</evidence>
<feature type="domain" description="Histidine kinase" evidence="9">
    <location>
        <begin position="160"/>
        <end position="353"/>
    </location>
</feature>
<dbReference type="PANTHER" id="PTHR41523">
    <property type="entry name" value="TWO-COMPONENT SYSTEM SENSOR PROTEIN"/>
    <property type="match status" value="1"/>
</dbReference>
<evidence type="ECO:0000313" key="11">
    <source>
        <dbReference type="Proteomes" id="UP000180057"/>
    </source>
</evidence>
<evidence type="ECO:0000256" key="1">
    <source>
        <dbReference type="ARBA" id="ARBA00000085"/>
    </source>
</evidence>
<organism evidence="10 11">
    <name type="scientific">Anaerobacillus alkalidiazotrophicus</name>
    <dbReference type="NCBI Taxonomy" id="472963"/>
    <lineage>
        <taxon>Bacteria</taxon>
        <taxon>Bacillati</taxon>
        <taxon>Bacillota</taxon>
        <taxon>Bacilli</taxon>
        <taxon>Bacillales</taxon>
        <taxon>Bacillaceae</taxon>
        <taxon>Anaerobacillus</taxon>
    </lineage>
</organism>
<keyword evidence="3" id="KW-0597">Phosphoprotein</keyword>
<dbReference type="InterPro" id="IPR022066">
    <property type="entry name" value="PdtaS_GAF"/>
</dbReference>
<dbReference type="RefSeq" id="WP_071388750.1">
    <property type="nucleotide sequence ID" value="NZ_MLQS01000001.1"/>
</dbReference>
<dbReference type="Gene3D" id="3.30.565.10">
    <property type="entry name" value="Histidine kinase-like ATPase, C-terminal domain"/>
    <property type="match status" value="1"/>
</dbReference>
<protein>
    <recommendedName>
        <fullName evidence="2">histidine kinase</fullName>
        <ecNumber evidence="2">2.7.13.3</ecNumber>
    </recommendedName>
</protein>
<dbReference type="SMART" id="SM00387">
    <property type="entry name" value="HATPase_c"/>
    <property type="match status" value="1"/>
</dbReference>
<dbReference type="OrthoDB" id="9767435at2"/>
<evidence type="ECO:0000256" key="4">
    <source>
        <dbReference type="ARBA" id="ARBA00022679"/>
    </source>
</evidence>
<dbReference type="GO" id="GO:0000160">
    <property type="term" value="P:phosphorelay signal transduction system"/>
    <property type="evidence" value="ECO:0007669"/>
    <property type="project" value="UniProtKB-KW"/>
</dbReference>
<gene>
    <name evidence="10" type="ORF">BKP45_05840</name>
</gene>
<evidence type="ECO:0000256" key="2">
    <source>
        <dbReference type="ARBA" id="ARBA00012438"/>
    </source>
</evidence>
<keyword evidence="6" id="KW-0418">Kinase</keyword>
<dbReference type="EMBL" id="MLQS01000001">
    <property type="protein sequence ID" value="OIJ22189.1"/>
    <property type="molecule type" value="Genomic_DNA"/>
</dbReference>
<comment type="catalytic activity">
    <reaction evidence="1">
        <text>ATP + protein L-histidine = ADP + protein N-phospho-L-histidine.</text>
        <dbReference type="EC" id="2.7.13.3"/>
    </reaction>
</comment>
<keyword evidence="7" id="KW-0067">ATP-binding</keyword>
<comment type="caution">
    <text evidence="10">The sequence shown here is derived from an EMBL/GenBank/DDBJ whole genome shotgun (WGS) entry which is preliminary data.</text>
</comment>
<dbReference type="Pfam" id="PF12282">
    <property type="entry name" value="GAF_PdtaS"/>
    <property type="match status" value="1"/>
</dbReference>
<dbReference type="InterPro" id="IPR038424">
    <property type="entry name" value="H_kinase_PdtaS_GAF_sf"/>
</dbReference>
<reference evidence="10 11" key="1">
    <citation type="submission" date="2016-10" db="EMBL/GenBank/DDBJ databases">
        <title>Draft genome sequences of four alkaliphilic bacteria belonging to the Anaerobacillus genus.</title>
        <authorList>
            <person name="Bassil N.M."/>
            <person name="Lloyd J.R."/>
        </authorList>
    </citation>
    <scope>NUCLEOTIDE SEQUENCE [LARGE SCALE GENOMIC DNA]</scope>
    <source>
        <strain evidence="10 11">DSM 22531</strain>
    </source>
</reference>
<proteinExistence type="predicted"/>
<dbReference type="Gene3D" id="3.30.450.280">
    <property type="entry name" value="GAF domain"/>
    <property type="match status" value="1"/>
</dbReference>
<evidence type="ECO:0000256" key="7">
    <source>
        <dbReference type="ARBA" id="ARBA00022840"/>
    </source>
</evidence>
<evidence type="ECO:0000256" key="8">
    <source>
        <dbReference type="ARBA" id="ARBA00023012"/>
    </source>
</evidence>
<dbReference type="PANTHER" id="PTHR41523:SF8">
    <property type="entry name" value="ETHYLENE RESPONSE SENSOR PROTEIN"/>
    <property type="match status" value="1"/>
</dbReference>
<dbReference type="InterPro" id="IPR036890">
    <property type="entry name" value="HATPase_C_sf"/>
</dbReference>
<dbReference type="PROSITE" id="PS50109">
    <property type="entry name" value="HIS_KIN"/>
    <property type="match status" value="1"/>
</dbReference>
<keyword evidence="4" id="KW-0808">Transferase</keyword>
<evidence type="ECO:0000259" key="9">
    <source>
        <dbReference type="PROSITE" id="PS50109"/>
    </source>
</evidence>
<evidence type="ECO:0000256" key="3">
    <source>
        <dbReference type="ARBA" id="ARBA00022553"/>
    </source>
</evidence>
<evidence type="ECO:0000256" key="5">
    <source>
        <dbReference type="ARBA" id="ARBA00022741"/>
    </source>
</evidence>
<dbReference type="Pfam" id="PF02518">
    <property type="entry name" value="HATPase_c"/>
    <property type="match status" value="1"/>
</dbReference>
<evidence type="ECO:0000313" key="10">
    <source>
        <dbReference type="EMBL" id="OIJ22189.1"/>
    </source>
</evidence>